<evidence type="ECO:0000256" key="5">
    <source>
        <dbReference type="RuleBase" id="RU000461"/>
    </source>
</evidence>
<dbReference type="CDD" id="cd11072">
    <property type="entry name" value="CYP71-like"/>
    <property type="match status" value="1"/>
</dbReference>
<reference evidence="7" key="2">
    <citation type="journal article" date="2015" name="Data Brief">
        <title>Shoot transcriptome of the giant reed, Arundo donax.</title>
        <authorList>
            <person name="Barrero R.A."/>
            <person name="Guerrero F.D."/>
            <person name="Moolhuijzen P."/>
            <person name="Goolsby J.A."/>
            <person name="Tidwell J."/>
            <person name="Bellgard S.E."/>
            <person name="Bellgard M.I."/>
        </authorList>
    </citation>
    <scope>NUCLEOTIDE SEQUENCE</scope>
    <source>
        <tissue evidence="7">Shoot tissue taken approximately 20 cm above the soil surface</tissue>
    </source>
</reference>
<keyword evidence="2 4" id="KW-0479">Metal-binding</keyword>
<feature type="binding site" description="axial binding residue" evidence="4">
    <location>
        <position position="443"/>
    </location>
    <ligand>
        <name>heme</name>
        <dbReference type="ChEBI" id="CHEBI:30413"/>
    </ligand>
    <ligandPart>
        <name>Fe</name>
        <dbReference type="ChEBI" id="CHEBI:18248"/>
    </ligandPart>
</feature>
<dbReference type="PRINTS" id="PR00385">
    <property type="entry name" value="P450"/>
</dbReference>
<protein>
    <submittedName>
        <fullName evidence="7">Uncharacterized protein</fullName>
    </submittedName>
</protein>
<dbReference type="GO" id="GO:0020037">
    <property type="term" value="F:heme binding"/>
    <property type="evidence" value="ECO:0007669"/>
    <property type="project" value="InterPro"/>
</dbReference>
<organism evidence="7">
    <name type="scientific">Arundo donax</name>
    <name type="common">Giant reed</name>
    <name type="synonym">Donax arundinaceus</name>
    <dbReference type="NCBI Taxonomy" id="35708"/>
    <lineage>
        <taxon>Eukaryota</taxon>
        <taxon>Viridiplantae</taxon>
        <taxon>Streptophyta</taxon>
        <taxon>Embryophyta</taxon>
        <taxon>Tracheophyta</taxon>
        <taxon>Spermatophyta</taxon>
        <taxon>Magnoliopsida</taxon>
        <taxon>Liliopsida</taxon>
        <taxon>Poales</taxon>
        <taxon>Poaceae</taxon>
        <taxon>PACMAD clade</taxon>
        <taxon>Arundinoideae</taxon>
        <taxon>Arundineae</taxon>
        <taxon>Arundo</taxon>
    </lineage>
</organism>
<evidence type="ECO:0000256" key="4">
    <source>
        <dbReference type="PIRSR" id="PIRSR602401-1"/>
    </source>
</evidence>
<dbReference type="GO" id="GO:0016705">
    <property type="term" value="F:oxidoreductase activity, acting on paired donors, with incorporation or reduction of molecular oxygen"/>
    <property type="evidence" value="ECO:0007669"/>
    <property type="project" value="InterPro"/>
</dbReference>
<evidence type="ECO:0000313" key="7">
    <source>
        <dbReference type="EMBL" id="JAD31568.1"/>
    </source>
</evidence>
<dbReference type="GO" id="GO:0004497">
    <property type="term" value="F:monooxygenase activity"/>
    <property type="evidence" value="ECO:0007669"/>
    <property type="project" value="UniProtKB-KW"/>
</dbReference>
<evidence type="ECO:0000256" key="6">
    <source>
        <dbReference type="SAM" id="Phobius"/>
    </source>
</evidence>
<keyword evidence="6" id="KW-0812">Transmembrane</keyword>
<dbReference type="InterPro" id="IPR002401">
    <property type="entry name" value="Cyt_P450_E_grp-I"/>
</dbReference>
<keyword evidence="4 5" id="KW-0349">Heme</keyword>
<keyword evidence="6" id="KW-1133">Transmembrane helix</keyword>
<feature type="transmembrane region" description="Helical" evidence="6">
    <location>
        <begin position="6"/>
        <end position="28"/>
    </location>
</feature>
<comment type="cofactor">
    <cofactor evidence="4">
        <name>heme</name>
        <dbReference type="ChEBI" id="CHEBI:30413"/>
    </cofactor>
</comment>
<name>A0A0A8Z1L2_ARUDO</name>
<comment type="similarity">
    <text evidence="1 5">Belongs to the cytochrome P450 family.</text>
</comment>
<dbReference type="PROSITE" id="PS00086">
    <property type="entry name" value="CYTOCHROME_P450"/>
    <property type="match status" value="1"/>
</dbReference>
<evidence type="ECO:0000256" key="1">
    <source>
        <dbReference type="ARBA" id="ARBA00010617"/>
    </source>
</evidence>
<dbReference type="AlphaFoldDB" id="A0A0A8Z1L2"/>
<evidence type="ECO:0000256" key="3">
    <source>
        <dbReference type="ARBA" id="ARBA00023004"/>
    </source>
</evidence>
<dbReference type="InterPro" id="IPR036396">
    <property type="entry name" value="Cyt_P450_sf"/>
</dbReference>
<dbReference type="Gene3D" id="1.10.630.10">
    <property type="entry name" value="Cytochrome P450"/>
    <property type="match status" value="1"/>
</dbReference>
<keyword evidence="5" id="KW-0503">Monooxygenase</keyword>
<dbReference type="GO" id="GO:0005506">
    <property type="term" value="F:iron ion binding"/>
    <property type="evidence" value="ECO:0007669"/>
    <property type="project" value="InterPro"/>
</dbReference>
<proteinExistence type="inferred from homology"/>
<dbReference type="SUPFAM" id="SSF48264">
    <property type="entry name" value="Cytochrome P450"/>
    <property type="match status" value="1"/>
</dbReference>
<dbReference type="PRINTS" id="PR00463">
    <property type="entry name" value="EP450I"/>
</dbReference>
<accession>A0A0A8Z1L2</accession>
<dbReference type="Pfam" id="PF00067">
    <property type="entry name" value="p450"/>
    <property type="match status" value="1"/>
</dbReference>
<keyword evidence="6" id="KW-0472">Membrane</keyword>
<dbReference type="PANTHER" id="PTHR47955">
    <property type="entry name" value="CYTOCHROME P450 FAMILY 71 PROTEIN"/>
    <property type="match status" value="1"/>
</dbReference>
<reference evidence="7" key="1">
    <citation type="submission" date="2014-09" db="EMBL/GenBank/DDBJ databases">
        <authorList>
            <person name="Magalhaes I.L.F."/>
            <person name="Oliveira U."/>
            <person name="Santos F.R."/>
            <person name="Vidigal T.H.D.A."/>
            <person name="Brescovit A.D."/>
            <person name="Santos A.J."/>
        </authorList>
    </citation>
    <scope>NUCLEOTIDE SEQUENCE</scope>
    <source>
        <tissue evidence="7">Shoot tissue taken approximately 20 cm above the soil surface</tissue>
    </source>
</reference>
<dbReference type="FunFam" id="1.10.630.10:FF:000064">
    <property type="entry name" value="Cytochrome P450 monooxygenase"/>
    <property type="match status" value="1"/>
</dbReference>
<dbReference type="PANTHER" id="PTHR47955:SF21">
    <property type="entry name" value="OS06G0642300 PROTEIN"/>
    <property type="match status" value="1"/>
</dbReference>
<dbReference type="EMBL" id="GBRH01266327">
    <property type="protein sequence ID" value="JAD31568.1"/>
    <property type="molecule type" value="Transcribed_RNA"/>
</dbReference>
<dbReference type="InterPro" id="IPR001128">
    <property type="entry name" value="Cyt_P450"/>
</dbReference>
<dbReference type="InterPro" id="IPR017972">
    <property type="entry name" value="Cyt_P450_CS"/>
</dbReference>
<sequence>MEQFGLPYYYYNYGFCLFLALVVLRAKFSAGNKPRPRLPPGPRQLPLIGNLHHLLHRLPHHAMRDLSLRHGQLMLLRICERMVVVVSSAETAREIFKEHDTAFAQRPSSPGIDELSRHGMGILFAPYGQHWRLLSRILVTELLSARRVDEFRRIREDEAASLAASLASTPPGRLVNVGERFAEFVADSSVRAIFGDRLPDRAAFLRMVKRGVELPLLFDLRDLFPSSWLVRMLPRSHKAERHRQDMFRLIDDVLRHHEERRKAGDGDGEQDMIDVLLRIQKDGTMRIALTPGVIRAMLTDVFGAALDTSTITLQWAMAELLANPRVMEKAQLEIRSALAGQGRVQEAALKDLHYLKAVVKETLRLHPPGPLIPRVCLDDRKIQGYDVPQGTIVVTNVWAISRDPKYWEFPDKFMPERFDGEDAVDFRGLDFEFMPFGAGRRICPGMTFALANIEIALASLLHHFDWELPVGAKPEEMDMTEQFGMTVKRKSELLLHPIPRIPPVDA</sequence>
<evidence type="ECO:0000256" key="2">
    <source>
        <dbReference type="ARBA" id="ARBA00022723"/>
    </source>
</evidence>
<keyword evidence="5" id="KW-0560">Oxidoreductase</keyword>
<keyword evidence="3 4" id="KW-0408">Iron</keyword>